<evidence type="ECO:0000313" key="12">
    <source>
        <dbReference type="EMBL" id="SLM39032.1"/>
    </source>
</evidence>
<dbReference type="EMBL" id="FWEW01003236">
    <property type="protein sequence ID" value="SLM39032.1"/>
    <property type="molecule type" value="Genomic_DNA"/>
</dbReference>
<dbReference type="AlphaFoldDB" id="A0A1W5D7Y1"/>
<keyword evidence="8 10" id="KW-0687">Ribonucleoprotein</keyword>
<feature type="compositionally biased region" description="Polar residues" evidence="11">
    <location>
        <begin position="25"/>
        <end position="37"/>
    </location>
</feature>
<evidence type="ECO:0000256" key="9">
    <source>
        <dbReference type="ARBA" id="ARBA00025053"/>
    </source>
</evidence>
<feature type="region of interest" description="Disordered" evidence="11">
    <location>
        <begin position="293"/>
        <end position="320"/>
    </location>
</feature>
<dbReference type="PANTHER" id="PTHR21738">
    <property type="entry name" value="RIBOSOMAL RNA PROCESSING PROTEIN 36 HOMOLOG"/>
    <property type="match status" value="1"/>
</dbReference>
<dbReference type="Pfam" id="PF06102">
    <property type="entry name" value="RRP36"/>
    <property type="match status" value="1"/>
</dbReference>
<protein>
    <recommendedName>
        <fullName evidence="10">rRNA biogenesis protein RRP36</fullName>
    </recommendedName>
</protein>
<dbReference type="GO" id="GO:0005730">
    <property type="term" value="C:nucleolus"/>
    <property type="evidence" value="ECO:0007669"/>
    <property type="project" value="UniProtKB-SubCell"/>
</dbReference>
<dbReference type="Proteomes" id="UP000192927">
    <property type="component" value="Unassembled WGS sequence"/>
</dbReference>
<evidence type="ECO:0000256" key="3">
    <source>
        <dbReference type="ARBA" id="ARBA00011167"/>
    </source>
</evidence>
<dbReference type="GO" id="GO:0030686">
    <property type="term" value="C:90S preribosome"/>
    <property type="evidence" value="ECO:0007669"/>
    <property type="project" value="TreeGrafter"/>
</dbReference>
<dbReference type="GO" id="GO:0000462">
    <property type="term" value="P:maturation of SSU-rRNA from tricistronic rRNA transcript (SSU-rRNA, 5.8S rRNA, LSU-rRNA)"/>
    <property type="evidence" value="ECO:0007669"/>
    <property type="project" value="TreeGrafter"/>
</dbReference>
<evidence type="ECO:0000256" key="6">
    <source>
        <dbReference type="ARBA" id="ARBA00023054"/>
    </source>
</evidence>
<reference evidence="13" key="1">
    <citation type="submission" date="2017-03" db="EMBL/GenBank/DDBJ databases">
        <authorList>
            <person name="Sharma R."/>
            <person name="Thines M."/>
        </authorList>
    </citation>
    <scope>NUCLEOTIDE SEQUENCE [LARGE SCALE GENOMIC DNA]</scope>
</reference>
<feature type="compositionally biased region" description="Basic residues" evidence="11">
    <location>
        <begin position="297"/>
        <end position="306"/>
    </location>
</feature>
<comment type="function">
    <text evidence="9 10">Component of the 90S pre-ribosome involved in the maturation of rRNAs. Required for early cleavages of the pre-RNAs in the 40S ribosomal subunit maturation pathway.</text>
</comment>
<proteinExistence type="inferred from homology"/>
<feature type="compositionally biased region" description="Basic and acidic residues" evidence="11">
    <location>
        <begin position="170"/>
        <end position="184"/>
    </location>
</feature>
<comment type="subunit">
    <text evidence="3 10">Associates with 90S and pre-40S pre-ribosomal particles.</text>
</comment>
<evidence type="ECO:0000256" key="7">
    <source>
        <dbReference type="ARBA" id="ARBA00023242"/>
    </source>
</evidence>
<feature type="compositionally biased region" description="Basic and acidic residues" evidence="11">
    <location>
        <begin position="129"/>
        <end position="144"/>
    </location>
</feature>
<dbReference type="InterPro" id="IPR009292">
    <property type="entry name" value="RRP36"/>
</dbReference>
<sequence length="320" mass="36356">MALTAALQRRVKSRKDESDDEVISGTDSPASERSQPATVDDEEGSLSNGSESEGDQNGDEDRLQPSGSHPPEEVADLSSISFGALAKAQQSLGERKRKRLEDPSDSSILPKRSQDPVTSRLPPSQSAEAIERRAGKNDHRDFSRSSKHAPAELSSKKAVSRKRGVVPTTKLDHRDPRFEHLSGPIDEMKTKRDYAFLEEYRDDEMKQLKETIRRTKRTDEATTEALKRALLSMESKKKAQAAKDKQQEIIRTHRAKEKELIKQGKKPFYLKKSEQKKLALVERFRGLKGKQMERVMERKRKKKAGRERKNMPDVRRGVDE</sequence>
<feature type="compositionally biased region" description="Polar residues" evidence="11">
    <location>
        <begin position="115"/>
        <end position="127"/>
    </location>
</feature>
<evidence type="ECO:0000313" key="13">
    <source>
        <dbReference type="Proteomes" id="UP000192927"/>
    </source>
</evidence>
<evidence type="ECO:0000256" key="10">
    <source>
        <dbReference type="RuleBase" id="RU368027"/>
    </source>
</evidence>
<keyword evidence="6" id="KW-0175">Coiled coil</keyword>
<feature type="region of interest" description="Disordered" evidence="11">
    <location>
        <begin position="1"/>
        <end position="184"/>
    </location>
</feature>
<comment type="similarity">
    <text evidence="2 10">Belongs to the RRP36 family.</text>
</comment>
<evidence type="ECO:0000256" key="4">
    <source>
        <dbReference type="ARBA" id="ARBA00022517"/>
    </source>
</evidence>
<evidence type="ECO:0000256" key="2">
    <source>
        <dbReference type="ARBA" id="ARBA00009418"/>
    </source>
</evidence>
<keyword evidence="7 10" id="KW-0539">Nucleus</keyword>
<keyword evidence="13" id="KW-1185">Reference proteome</keyword>
<keyword evidence="5 10" id="KW-0698">rRNA processing</keyword>
<evidence type="ECO:0000256" key="1">
    <source>
        <dbReference type="ARBA" id="ARBA00004604"/>
    </source>
</evidence>
<dbReference type="PANTHER" id="PTHR21738:SF0">
    <property type="entry name" value="RIBOSOMAL RNA PROCESSING PROTEIN 36 HOMOLOG"/>
    <property type="match status" value="1"/>
</dbReference>
<organism evidence="12 13">
    <name type="scientific">Lasallia pustulata</name>
    <dbReference type="NCBI Taxonomy" id="136370"/>
    <lineage>
        <taxon>Eukaryota</taxon>
        <taxon>Fungi</taxon>
        <taxon>Dikarya</taxon>
        <taxon>Ascomycota</taxon>
        <taxon>Pezizomycotina</taxon>
        <taxon>Lecanoromycetes</taxon>
        <taxon>OSLEUM clade</taxon>
        <taxon>Umbilicariomycetidae</taxon>
        <taxon>Umbilicariales</taxon>
        <taxon>Umbilicariaceae</taxon>
        <taxon>Lasallia</taxon>
    </lineage>
</organism>
<evidence type="ECO:0000256" key="11">
    <source>
        <dbReference type="SAM" id="MobiDB-lite"/>
    </source>
</evidence>
<name>A0A1W5D7Y1_9LECA</name>
<feature type="compositionally biased region" description="Basic and acidic residues" evidence="11">
    <location>
        <begin position="307"/>
        <end position="320"/>
    </location>
</feature>
<keyword evidence="4 10" id="KW-0690">Ribosome biogenesis</keyword>
<accession>A0A1W5D7Y1</accession>
<comment type="subcellular location">
    <subcellularLocation>
        <location evidence="1 10">Nucleus</location>
        <location evidence="1 10">Nucleolus</location>
    </subcellularLocation>
</comment>
<evidence type="ECO:0000256" key="5">
    <source>
        <dbReference type="ARBA" id="ARBA00022552"/>
    </source>
</evidence>
<evidence type="ECO:0000256" key="8">
    <source>
        <dbReference type="ARBA" id="ARBA00023274"/>
    </source>
</evidence>